<dbReference type="EC" id="2.5.1.108" evidence="3 11"/>
<name>A0ABR0XH74_REHGL</name>
<comment type="cofactor">
    <cofactor evidence="11">
        <name>[4Fe-4S] cluster</name>
        <dbReference type="ChEBI" id="CHEBI:49883"/>
    </cofactor>
    <text evidence="11">Binds 1 [4Fe-4S] cluster per subunit. The cluster is coordinated with 3 cysteines and an exchangeable S-adenosyl-L-methionine.</text>
</comment>
<evidence type="ECO:0000256" key="2">
    <source>
        <dbReference type="ARBA" id="ARBA00010173"/>
    </source>
</evidence>
<gene>
    <name evidence="13" type="ORF">DH2020_005768</name>
</gene>
<keyword evidence="8" id="KW-0408">Iron</keyword>
<reference evidence="13 14" key="1">
    <citation type="journal article" date="2021" name="Comput. Struct. Biotechnol. J.">
        <title>De novo genome assembly of the potent medicinal plant Rehmannia glutinosa using nanopore technology.</title>
        <authorList>
            <person name="Ma L."/>
            <person name="Dong C."/>
            <person name="Song C."/>
            <person name="Wang X."/>
            <person name="Zheng X."/>
            <person name="Niu Y."/>
            <person name="Chen S."/>
            <person name="Feng W."/>
        </authorList>
    </citation>
    <scope>NUCLEOTIDE SEQUENCE [LARGE SCALE GENOMIC DNA]</scope>
    <source>
        <strain evidence="13">DH-2019</strain>
    </source>
</reference>
<evidence type="ECO:0000256" key="5">
    <source>
        <dbReference type="ARBA" id="ARBA00022679"/>
    </source>
</evidence>
<evidence type="ECO:0000313" key="13">
    <source>
        <dbReference type="EMBL" id="KAK6158454.1"/>
    </source>
</evidence>
<comment type="pathway">
    <text evidence="1 11">Protein modification; peptidyl-diphthamide biosynthesis.</text>
</comment>
<evidence type="ECO:0000256" key="6">
    <source>
        <dbReference type="ARBA" id="ARBA00022691"/>
    </source>
</evidence>
<evidence type="ECO:0000256" key="4">
    <source>
        <dbReference type="ARBA" id="ARBA00021915"/>
    </source>
</evidence>
<dbReference type="Gene3D" id="3.40.50.11860">
    <property type="entry name" value="Diphthamide synthesis DPH1/DPH2 domain 3"/>
    <property type="match status" value="1"/>
</dbReference>
<comment type="similarity">
    <text evidence="2 11">Belongs to the DPH1/DPH2 family. DPH1 subfamily.</text>
</comment>
<dbReference type="InterPro" id="IPR035435">
    <property type="entry name" value="DPH1/DPH2_euk_archaea"/>
</dbReference>
<dbReference type="InterPro" id="IPR016435">
    <property type="entry name" value="DPH1/DPH2"/>
</dbReference>
<comment type="catalytic activity">
    <reaction evidence="10 11">
        <text>L-histidyl-[translation elongation factor 2] + S-adenosyl-L-methionine = 2-[(3S)-amino-3-carboxypropyl]-L-histidyl-[translation elongation factor 2] + S-methyl-5'-thioadenosine + H(+)</text>
        <dbReference type="Rhea" id="RHEA:36783"/>
        <dbReference type="Rhea" id="RHEA-COMP:9748"/>
        <dbReference type="Rhea" id="RHEA-COMP:9749"/>
        <dbReference type="ChEBI" id="CHEBI:15378"/>
        <dbReference type="ChEBI" id="CHEBI:17509"/>
        <dbReference type="ChEBI" id="CHEBI:29979"/>
        <dbReference type="ChEBI" id="CHEBI:59789"/>
        <dbReference type="ChEBI" id="CHEBI:73995"/>
        <dbReference type="EC" id="2.5.1.108"/>
    </reaction>
</comment>
<dbReference type="Gene3D" id="3.40.50.11850">
    <property type="entry name" value="Diphthamide synthesis DPH1/DPH2 domain 2"/>
    <property type="match status" value="1"/>
</dbReference>
<dbReference type="InterPro" id="IPR042263">
    <property type="entry name" value="DPH1/DPH2_1"/>
</dbReference>
<dbReference type="Pfam" id="PF01866">
    <property type="entry name" value="Diphthamide_syn"/>
    <property type="match status" value="1"/>
</dbReference>
<comment type="caution">
    <text evidence="13">The sequence shown here is derived from an EMBL/GenBank/DDBJ whole genome shotgun (WGS) entry which is preliminary data.</text>
</comment>
<evidence type="ECO:0000313" key="14">
    <source>
        <dbReference type="Proteomes" id="UP001318860"/>
    </source>
</evidence>
<evidence type="ECO:0000256" key="8">
    <source>
        <dbReference type="ARBA" id="ARBA00023004"/>
    </source>
</evidence>
<keyword evidence="11" id="KW-0004">4Fe-4S</keyword>
<organism evidence="13 14">
    <name type="scientific">Rehmannia glutinosa</name>
    <name type="common">Chinese foxglove</name>
    <dbReference type="NCBI Taxonomy" id="99300"/>
    <lineage>
        <taxon>Eukaryota</taxon>
        <taxon>Viridiplantae</taxon>
        <taxon>Streptophyta</taxon>
        <taxon>Embryophyta</taxon>
        <taxon>Tracheophyta</taxon>
        <taxon>Spermatophyta</taxon>
        <taxon>Magnoliopsida</taxon>
        <taxon>eudicotyledons</taxon>
        <taxon>Gunneridae</taxon>
        <taxon>Pentapetalae</taxon>
        <taxon>asterids</taxon>
        <taxon>lamiids</taxon>
        <taxon>Lamiales</taxon>
        <taxon>Orobanchaceae</taxon>
        <taxon>Rehmannieae</taxon>
        <taxon>Rehmannia</taxon>
    </lineage>
</organism>
<accession>A0ABR0XH74</accession>
<feature type="region of interest" description="Disordered" evidence="12">
    <location>
        <begin position="1"/>
        <end position="27"/>
    </location>
</feature>
<evidence type="ECO:0000256" key="11">
    <source>
        <dbReference type="PIRNR" id="PIRNR004967"/>
    </source>
</evidence>
<dbReference type="EMBL" id="JABTTQ020000004">
    <property type="protein sequence ID" value="KAK6158454.1"/>
    <property type="molecule type" value="Genomic_DNA"/>
</dbReference>
<evidence type="ECO:0000256" key="10">
    <source>
        <dbReference type="ARBA" id="ARBA00048403"/>
    </source>
</evidence>
<keyword evidence="6 11" id="KW-0949">S-adenosyl-L-methionine</keyword>
<evidence type="ECO:0000256" key="3">
    <source>
        <dbReference type="ARBA" id="ARBA00012221"/>
    </source>
</evidence>
<keyword evidence="5 11" id="KW-0808">Transferase</keyword>
<dbReference type="NCBIfam" id="TIGR00322">
    <property type="entry name" value="diphth2_R"/>
    <property type="match status" value="1"/>
</dbReference>
<keyword evidence="14" id="KW-1185">Reference proteome</keyword>
<protein>
    <recommendedName>
        <fullName evidence="4 11">2-(3-amino-3-carboxypropyl)histidine synthase subunit 1</fullName>
        <ecNumber evidence="3 11">2.5.1.108</ecNumber>
    </recommendedName>
</protein>
<dbReference type="Gene3D" id="3.40.50.11840">
    <property type="entry name" value="Diphthamide synthesis DPH1/DPH2 domain 1"/>
    <property type="match status" value="1"/>
</dbReference>
<dbReference type="PANTHER" id="PTHR10762">
    <property type="entry name" value="DIPHTHAMIDE BIOSYNTHESIS PROTEIN"/>
    <property type="match status" value="1"/>
</dbReference>
<dbReference type="InterPro" id="IPR042264">
    <property type="entry name" value="DPH1/DPH2_2"/>
</dbReference>
<evidence type="ECO:0000256" key="7">
    <source>
        <dbReference type="ARBA" id="ARBA00022723"/>
    </source>
</evidence>
<proteinExistence type="inferred from homology"/>
<dbReference type="Proteomes" id="UP001318860">
    <property type="component" value="Unassembled WGS sequence"/>
</dbReference>
<evidence type="ECO:0000256" key="12">
    <source>
        <dbReference type="SAM" id="MobiDB-lite"/>
    </source>
</evidence>
<keyword evidence="9" id="KW-0411">Iron-sulfur</keyword>
<evidence type="ECO:0000256" key="9">
    <source>
        <dbReference type="ARBA" id="ARBA00023014"/>
    </source>
</evidence>
<dbReference type="SFLD" id="SFLDS00032">
    <property type="entry name" value="Radical_SAM_3-amino-3-carboxyp"/>
    <property type="match status" value="1"/>
</dbReference>
<dbReference type="InterPro" id="IPR042265">
    <property type="entry name" value="DPH1/DPH2_3"/>
</dbReference>
<dbReference type="PANTHER" id="PTHR10762:SF1">
    <property type="entry name" value="2-(3-AMINO-3-CARBOXYPROPYL)HISTIDINE SYNTHASE SUBUNIT 1"/>
    <property type="match status" value="1"/>
</dbReference>
<sequence length="446" mass="50148">MAETTDKTPSDLLLQQPQQPPPKPRPKRFVKNQIPDSILNDAALNAAISLLPANYNFEIHKIIWRARSTNATRVALQFPEGLLMYSLVISDILTTFAAVTHCFVLGDVTYGACCIDDLPARALDAHLLVHFGHSCLVPIDSTTIPVLYVFVEIAINTRKLLEELKYNFSPDKTNSFIMAGTIQFSNAIRAVKPELENLGFRVMIPQSKPLSAGEVLGCTAPSVKLQSYVGKDDIIIFVADGRFHLEAFMIANPDIRTFRYDPYLGKLFLEEYDHEGMKDDRRRAIERAIGAKSWGIVLGTLGRQGNSMVMERLEKKMRDKGLDYMVVLISELSPKKIELFGDAVDAWVQIACPRLSIDWGDAFKKPLLTSFEAEIALGDLSGWWERKSRCNSSLECTKNEGCCRNENVVGVDYPMDYYAQDGGEWNSCYSKKPAHVRRKKQSLLQE</sequence>
<comment type="function">
    <text evidence="11">Catalyzes the first step of diphthamide biosynthesis, a post-translational modification of histidine which occurs in elongation factor 2.</text>
</comment>
<dbReference type="PIRSF" id="PIRSF004967">
    <property type="entry name" value="DPH1"/>
    <property type="match status" value="1"/>
</dbReference>
<evidence type="ECO:0000256" key="1">
    <source>
        <dbReference type="ARBA" id="ARBA00005156"/>
    </source>
</evidence>
<keyword evidence="7" id="KW-0479">Metal-binding</keyword>